<gene>
    <name evidence="4" type="ORF">D8803_08820</name>
    <name evidence="3" type="ORF">I6G42_02875</name>
    <name evidence="2" type="ORF">I6G43_01345</name>
    <name evidence="1" type="ORF">SORDD14_01806</name>
</gene>
<dbReference type="Gene3D" id="3.10.20.90">
    <property type="entry name" value="Phosphatidylinositol 3-kinase Catalytic Subunit, Chain A, domain 1"/>
    <property type="match status" value="1"/>
</dbReference>
<protein>
    <submittedName>
        <fullName evidence="2">Type VII secretion protein</fullName>
    </submittedName>
    <submittedName>
        <fullName evidence="4">YukD</fullName>
    </submittedName>
</protein>
<dbReference type="EMBL" id="CP065707">
    <property type="protein sequence ID" value="QPT02375.1"/>
    <property type="molecule type" value="Genomic_DNA"/>
</dbReference>
<reference evidence="4 6" key="2">
    <citation type="submission" date="2018-11" db="EMBL/GenBank/DDBJ databases">
        <title>Species Designations Belie Phenotypic and Genotypic Heterogeneity in Oral Streptococci.</title>
        <authorList>
            <person name="Velsko I."/>
        </authorList>
    </citation>
    <scope>NUCLEOTIDE SEQUENCE [LARGE SCALE GENOMIC DNA]</scope>
    <source>
        <strain evidence="4 6">BCC26</strain>
    </source>
</reference>
<reference evidence="7 8" key="3">
    <citation type="submission" date="2020-12" db="EMBL/GenBank/DDBJ databases">
        <title>FDA dAtabase for Regulatory Grade micrObial Sequences (FDA-ARGOS): Supporting development and validation of Infectious Disease Dx tests.</title>
        <authorList>
            <person name="Sproer C."/>
            <person name="Gronow S."/>
            <person name="Severitt S."/>
            <person name="Schroder I."/>
            <person name="Tallon L."/>
            <person name="Sadzewicz L."/>
            <person name="Zhao X."/>
            <person name="Boylan J."/>
            <person name="Ott S."/>
            <person name="Bowen H."/>
            <person name="Vavikolanu K."/>
            <person name="Mehta A."/>
            <person name="Aluvathingal J."/>
            <person name="Nadendla S."/>
            <person name="Lowell S."/>
            <person name="Myers T."/>
            <person name="Yan Y."/>
            <person name="Sichtig H."/>
        </authorList>
    </citation>
    <scope>NUCLEOTIDE SEQUENCE [LARGE SCALE GENOMIC DNA]</scope>
    <source>
        <strain evidence="3 8">FDAARGOS_885</strain>
        <strain evidence="2 7">FDAARGOS_886</strain>
    </source>
</reference>
<dbReference type="Proteomes" id="UP000594986">
    <property type="component" value="Chromosome"/>
</dbReference>
<dbReference type="Proteomes" id="UP000070497">
    <property type="component" value="Unassembled WGS sequence"/>
</dbReference>
<evidence type="ECO:0000313" key="7">
    <source>
        <dbReference type="Proteomes" id="UP000594986"/>
    </source>
</evidence>
<proteinExistence type="predicted"/>
<evidence type="ECO:0000313" key="4">
    <source>
        <dbReference type="EMBL" id="RSJ61161.1"/>
    </source>
</evidence>
<dbReference type="AlphaFoldDB" id="A0A139NUV9"/>
<sequence>MDYGKIKLTLEYRAKQIDIRVSKALTWLRLEELLKDTKVREQLNLPLNSSFCFKVRNKQIHIETTDILAAYPVSDGDYIEIEDVS</sequence>
<evidence type="ECO:0000313" key="5">
    <source>
        <dbReference type="Proteomes" id="UP000070497"/>
    </source>
</evidence>
<evidence type="ECO:0000313" key="6">
    <source>
        <dbReference type="Proteomes" id="UP000280648"/>
    </source>
</evidence>
<organism evidence="1 5">
    <name type="scientific">Streptococcus oralis</name>
    <dbReference type="NCBI Taxonomy" id="1303"/>
    <lineage>
        <taxon>Bacteria</taxon>
        <taxon>Bacillati</taxon>
        <taxon>Bacillota</taxon>
        <taxon>Bacilli</taxon>
        <taxon>Lactobacillales</taxon>
        <taxon>Streptococcaceae</taxon>
        <taxon>Streptococcus</taxon>
    </lineage>
</organism>
<evidence type="ECO:0000313" key="2">
    <source>
        <dbReference type="EMBL" id="QPS97638.1"/>
    </source>
</evidence>
<dbReference type="Proteomes" id="UP000595086">
    <property type="component" value="Chromosome"/>
</dbReference>
<evidence type="ECO:0000313" key="3">
    <source>
        <dbReference type="EMBL" id="QPT02375.1"/>
    </source>
</evidence>
<name>A0A139NUV9_STROR</name>
<dbReference type="EMBL" id="CP065706">
    <property type="protein sequence ID" value="QPS97638.1"/>
    <property type="molecule type" value="Genomic_DNA"/>
</dbReference>
<evidence type="ECO:0000313" key="1">
    <source>
        <dbReference type="EMBL" id="KXT79474.1"/>
    </source>
</evidence>
<reference evidence="1 5" key="1">
    <citation type="submission" date="2016-01" db="EMBL/GenBank/DDBJ databases">
        <title>Highly variable Streptococcus oralis are common among viridans streptococci isolated from primates.</title>
        <authorList>
            <person name="Denapaite D."/>
            <person name="Rieger M."/>
            <person name="Koendgen S."/>
            <person name="Brueckner R."/>
            <person name="Ochigava I."/>
            <person name="Kappeler P."/>
            <person name="Maetz-Rensing K."/>
            <person name="Leendertz F."/>
            <person name="Hakenbeck R."/>
        </authorList>
    </citation>
    <scope>NUCLEOTIDE SEQUENCE [LARGE SCALE GENOMIC DNA]</scope>
    <source>
        <strain evidence="1 5">DD14</strain>
    </source>
</reference>
<evidence type="ECO:0000313" key="8">
    <source>
        <dbReference type="Proteomes" id="UP000595086"/>
    </source>
</evidence>
<dbReference type="Proteomes" id="UP000280648">
    <property type="component" value="Unassembled WGS sequence"/>
</dbReference>
<dbReference type="PATRIC" id="fig|1303.77.peg.2003"/>
<accession>A0A139NUV9</accession>
<dbReference type="EMBL" id="LQRI01000220">
    <property type="protein sequence ID" value="KXT79474.1"/>
    <property type="molecule type" value="Genomic_DNA"/>
</dbReference>
<dbReference type="RefSeq" id="WP_009013811.1">
    <property type="nucleotide sequence ID" value="NZ_CP065706.1"/>
</dbReference>
<dbReference type="EMBL" id="RJPI01000015">
    <property type="protein sequence ID" value="RSJ61161.1"/>
    <property type="molecule type" value="Genomic_DNA"/>
</dbReference>